<keyword evidence="14" id="KW-0449">Lipoprotein</keyword>
<keyword evidence="7" id="KW-0336">GPI-anchor</keyword>
<accession>A0AAD6IY25</accession>
<comment type="caution">
    <text evidence="19">The sequence shown here is derived from an EMBL/GenBank/DDBJ whole genome shotgun (WGS) entry which is preliminary data.</text>
</comment>
<evidence type="ECO:0000256" key="9">
    <source>
        <dbReference type="ARBA" id="ARBA00022729"/>
    </source>
</evidence>
<name>A0AAD6IY25_DREDA</name>
<dbReference type="SMART" id="SM00747">
    <property type="entry name" value="CFEM"/>
    <property type="match status" value="1"/>
</dbReference>
<proteinExistence type="inferred from homology"/>
<reference evidence="19" key="1">
    <citation type="submission" date="2023-01" db="EMBL/GenBank/DDBJ databases">
        <title>The chitinases involved in constricting ring structure development in the nematode-trapping fungus Drechslerella dactyloides.</title>
        <authorList>
            <person name="Wang R."/>
            <person name="Zhang L."/>
            <person name="Tang P."/>
            <person name="Li S."/>
            <person name="Liang L."/>
        </authorList>
    </citation>
    <scope>NUCLEOTIDE SEQUENCE</scope>
    <source>
        <strain evidence="19">YMF1.00031</strain>
    </source>
</reference>
<keyword evidence="20" id="KW-1185">Reference proteome</keyword>
<keyword evidence="10 15" id="KW-0408">Iron</keyword>
<feature type="disulfide bond" evidence="15">
    <location>
        <begin position="50"/>
        <end position="83"/>
    </location>
</feature>
<evidence type="ECO:0000256" key="11">
    <source>
        <dbReference type="ARBA" id="ARBA00023136"/>
    </source>
</evidence>
<feature type="signal peptide" evidence="17">
    <location>
        <begin position="1"/>
        <end position="19"/>
    </location>
</feature>
<dbReference type="GO" id="GO:0005886">
    <property type="term" value="C:plasma membrane"/>
    <property type="evidence" value="ECO:0007669"/>
    <property type="project" value="UniProtKB-SubCell"/>
</dbReference>
<gene>
    <name evidence="19" type="ORF">Dda_5057</name>
</gene>
<dbReference type="PANTHER" id="PTHR37928">
    <property type="entry name" value="CFEM DOMAIN PROTEIN (AFU_ORTHOLOGUE AFUA_6G14090)"/>
    <property type="match status" value="1"/>
</dbReference>
<keyword evidence="5" id="KW-0964">Secreted</keyword>
<keyword evidence="13" id="KW-0325">Glycoprotein</keyword>
<keyword evidence="8 15" id="KW-0479">Metal-binding</keyword>
<keyword evidence="9 17" id="KW-0732">Signal</keyword>
<evidence type="ECO:0000256" key="8">
    <source>
        <dbReference type="ARBA" id="ARBA00022723"/>
    </source>
</evidence>
<feature type="domain" description="CFEM" evidence="18">
    <location>
        <begin position="1"/>
        <end position="107"/>
    </location>
</feature>
<dbReference type="Proteomes" id="UP001221413">
    <property type="component" value="Unassembled WGS sequence"/>
</dbReference>
<sequence length="184" mass="19547">MKPLSYLGTLALFSTITSAQSVSLPSCAQTCLSNAVFQSSCSEEDIRCLCRSTLYIDAATCCVRSTCEDNDIQRAEDYGVALCRVNGVVINVPPNCGGDGSTDTGAIVGGAVGGVAAIAFVLLVWLLIRERRKRAAVEAALPPPPPMQPNLNSQSIWIGENAYSWNPQTSAQGAQREVQSGMRF</sequence>
<keyword evidence="4" id="KW-1003">Cell membrane</keyword>
<keyword evidence="12 15" id="KW-1015">Disulfide bond</keyword>
<dbReference type="GO" id="GO:0005576">
    <property type="term" value="C:extracellular region"/>
    <property type="evidence" value="ECO:0007669"/>
    <property type="project" value="UniProtKB-SubCell"/>
</dbReference>
<evidence type="ECO:0000256" key="7">
    <source>
        <dbReference type="ARBA" id="ARBA00022622"/>
    </source>
</evidence>
<feature type="binding site" description="axial binding residue" evidence="15">
    <location>
        <position position="45"/>
    </location>
    <ligand>
        <name>heme</name>
        <dbReference type="ChEBI" id="CHEBI:30413"/>
    </ligand>
    <ligandPart>
        <name>Fe</name>
        <dbReference type="ChEBI" id="CHEBI:18248"/>
    </ligandPart>
</feature>
<dbReference type="PROSITE" id="PS52012">
    <property type="entry name" value="CFEM"/>
    <property type="match status" value="1"/>
</dbReference>
<feature type="disulfide bond" evidence="15">
    <location>
        <begin position="41"/>
        <end position="48"/>
    </location>
</feature>
<feature type="disulfide bond" evidence="15">
    <location>
        <begin position="27"/>
        <end position="67"/>
    </location>
</feature>
<keyword evidence="11 16" id="KW-0472">Membrane</keyword>
<evidence type="ECO:0000256" key="13">
    <source>
        <dbReference type="ARBA" id="ARBA00023180"/>
    </source>
</evidence>
<evidence type="ECO:0000256" key="16">
    <source>
        <dbReference type="SAM" id="Phobius"/>
    </source>
</evidence>
<keyword evidence="6 15" id="KW-0349">Heme</keyword>
<organism evidence="19 20">
    <name type="scientific">Drechslerella dactyloides</name>
    <name type="common">Nematode-trapping fungus</name>
    <name type="synonym">Arthrobotrys dactyloides</name>
    <dbReference type="NCBI Taxonomy" id="74499"/>
    <lineage>
        <taxon>Eukaryota</taxon>
        <taxon>Fungi</taxon>
        <taxon>Dikarya</taxon>
        <taxon>Ascomycota</taxon>
        <taxon>Pezizomycotina</taxon>
        <taxon>Orbiliomycetes</taxon>
        <taxon>Orbiliales</taxon>
        <taxon>Orbiliaceae</taxon>
        <taxon>Drechslerella</taxon>
    </lineage>
</organism>
<comment type="subcellular location">
    <subcellularLocation>
        <location evidence="1">Cell membrane</location>
        <topology evidence="1">Lipid-anchor</topology>
        <topology evidence="1">GPI-anchor</topology>
    </subcellularLocation>
    <subcellularLocation>
        <location evidence="2">Secreted</location>
    </subcellularLocation>
</comment>
<evidence type="ECO:0000313" key="20">
    <source>
        <dbReference type="Proteomes" id="UP001221413"/>
    </source>
</evidence>
<evidence type="ECO:0000313" key="19">
    <source>
        <dbReference type="EMBL" id="KAJ6260825.1"/>
    </source>
</evidence>
<keyword evidence="16" id="KW-0812">Transmembrane</keyword>
<dbReference type="PANTHER" id="PTHR37928:SF2">
    <property type="entry name" value="GPI ANCHORED CFEM DOMAIN PROTEIN (AFU_ORTHOLOGUE AFUA_6G10580)"/>
    <property type="match status" value="1"/>
</dbReference>
<evidence type="ECO:0000256" key="5">
    <source>
        <dbReference type="ARBA" id="ARBA00022525"/>
    </source>
</evidence>
<feature type="chain" id="PRO_5041974221" description="CFEM domain-containing protein" evidence="17">
    <location>
        <begin position="20"/>
        <end position="184"/>
    </location>
</feature>
<dbReference type="InterPro" id="IPR008427">
    <property type="entry name" value="Extracellular_membr_CFEM_dom"/>
</dbReference>
<evidence type="ECO:0000256" key="14">
    <source>
        <dbReference type="ARBA" id="ARBA00023288"/>
    </source>
</evidence>
<dbReference type="EMBL" id="JAQGDS010000005">
    <property type="protein sequence ID" value="KAJ6260825.1"/>
    <property type="molecule type" value="Genomic_DNA"/>
</dbReference>
<evidence type="ECO:0000259" key="18">
    <source>
        <dbReference type="PROSITE" id="PS52012"/>
    </source>
</evidence>
<dbReference type="InterPro" id="IPR051735">
    <property type="entry name" value="CFEM_domain"/>
</dbReference>
<feature type="disulfide bond" evidence="15">
    <location>
        <begin position="31"/>
        <end position="62"/>
    </location>
</feature>
<dbReference type="GO" id="GO:0098552">
    <property type="term" value="C:side of membrane"/>
    <property type="evidence" value="ECO:0007669"/>
    <property type="project" value="UniProtKB-KW"/>
</dbReference>
<evidence type="ECO:0000256" key="17">
    <source>
        <dbReference type="SAM" id="SignalP"/>
    </source>
</evidence>
<comment type="similarity">
    <text evidence="3">Belongs to the RBT5 family.</text>
</comment>
<protein>
    <recommendedName>
        <fullName evidence="18">CFEM domain-containing protein</fullName>
    </recommendedName>
</protein>
<dbReference type="AlphaFoldDB" id="A0AAD6IY25"/>
<evidence type="ECO:0000256" key="10">
    <source>
        <dbReference type="ARBA" id="ARBA00023004"/>
    </source>
</evidence>
<evidence type="ECO:0000256" key="15">
    <source>
        <dbReference type="PROSITE-ProRule" id="PRU01356"/>
    </source>
</evidence>
<evidence type="ECO:0000256" key="3">
    <source>
        <dbReference type="ARBA" id="ARBA00010031"/>
    </source>
</evidence>
<evidence type="ECO:0000256" key="6">
    <source>
        <dbReference type="ARBA" id="ARBA00022617"/>
    </source>
</evidence>
<keyword evidence="16" id="KW-1133">Transmembrane helix</keyword>
<evidence type="ECO:0000256" key="4">
    <source>
        <dbReference type="ARBA" id="ARBA00022475"/>
    </source>
</evidence>
<dbReference type="GO" id="GO:0046872">
    <property type="term" value="F:metal ion binding"/>
    <property type="evidence" value="ECO:0007669"/>
    <property type="project" value="UniProtKB-UniRule"/>
</dbReference>
<feature type="transmembrane region" description="Helical" evidence="16">
    <location>
        <begin position="106"/>
        <end position="128"/>
    </location>
</feature>
<dbReference type="Pfam" id="PF05730">
    <property type="entry name" value="CFEM"/>
    <property type="match status" value="1"/>
</dbReference>
<evidence type="ECO:0000256" key="1">
    <source>
        <dbReference type="ARBA" id="ARBA00004609"/>
    </source>
</evidence>
<evidence type="ECO:0000256" key="12">
    <source>
        <dbReference type="ARBA" id="ARBA00023157"/>
    </source>
</evidence>
<evidence type="ECO:0000256" key="2">
    <source>
        <dbReference type="ARBA" id="ARBA00004613"/>
    </source>
</evidence>